<dbReference type="EC" id="3.4.24.-" evidence="11"/>
<protein>
    <recommendedName>
        <fullName evidence="11">Zinc metalloprotease</fullName>
        <ecNumber evidence="11">3.4.24.-</ecNumber>
    </recommendedName>
</protein>
<comment type="similarity">
    <text evidence="3 11">Belongs to the peptidase M50B family.</text>
</comment>
<feature type="transmembrane region" description="Helical" evidence="11">
    <location>
        <begin position="99"/>
        <end position="120"/>
    </location>
</feature>
<keyword evidence="7 11" id="KW-0862">Zinc</keyword>
<dbReference type="SMART" id="SM00228">
    <property type="entry name" value="PDZ"/>
    <property type="match status" value="2"/>
</dbReference>
<comment type="subcellular location">
    <subcellularLocation>
        <location evidence="2">Membrane</location>
        <topology evidence="2">Multi-pass membrane protein</topology>
    </subcellularLocation>
</comment>
<dbReference type="Gene3D" id="2.30.42.10">
    <property type="match status" value="2"/>
</dbReference>
<dbReference type="CDD" id="cd06163">
    <property type="entry name" value="S2P-M50_PDZ_RseP-like"/>
    <property type="match status" value="1"/>
</dbReference>
<dbReference type="NCBIfam" id="TIGR00054">
    <property type="entry name" value="RIP metalloprotease RseP"/>
    <property type="match status" value="1"/>
</dbReference>
<keyword evidence="5 11" id="KW-0812">Transmembrane</keyword>
<proteinExistence type="inferred from homology"/>
<dbReference type="GO" id="GO:0006508">
    <property type="term" value="P:proteolysis"/>
    <property type="evidence" value="ECO:0007669"/>
    <property type="project" value="UniProtKB-KW"/>
</dbReference>
<feature type="transmembrane region" description="Helical" evidence="11">
    <location>
        <begin position="378"/>
        <end position="399"/>
    </location>
</feature>
<name>A0AAE3CK52_9PROT</name>
<evidence type="ECO:0000256" key="9">
    <source>
        <dbReference type="ARBA" id="ARBA00023049"/>
    </source>
</evidence>
<evidence type="ECO:0000313" key="14">
    <source>
        <dbReference type="Proteomes" id="UP001197378"/>
    </source>
</evidence>
<reference evidence="13" key="1">
    <citation type="journal article" date="2021" name="ISME J.">
        <title>Genomic evolution of the class Acidithiobacillia: deep-branching Proteobacteria living in extreme acidic conditions.</title>
        <authorList>
            <person name="Moya-Beltran A."/>
            <person name="Beard S."/>
            <person name="Rojas-Villalobos C."/>
            <person name="Issotta F."/>
            <person name="Gallardo Y."/>
            <person name="Ulloa R."/>
            <person name="Giaveno A."/>
            <person name="Degli Esposti M."/>
            <person name="Johnson D.B."/>
            <person name="Quatrini R."/>
        </authorList>
    </citation>
    <scope>NUCLEOTIDE SEQUENCE</scope>
    <source>
        <strain evidence="13">VAN18-1</strain>
    </source>
</reference>
<evidence type="ECO:0000259" key="12">
    <source>
        <dbReference type="PROSITE" id="PS50106"/>
    </source>
</evidence>
<comment type="caution">
    <text evidence="13">The sequence shown here is derived from an EMBL/GenBank/DDBJ whole genome shotgun (WGS) entry which is preliminary data.</text>
</comment>
<dbReference type="GO" id="GO:0046872">
    <property type="term" value="F:metal ion binding"/>
    <property type="evidence" value="ECO:0007669"/>
    <property type="project" value="UniProtKB-KW"/>
</dbReference>
<evidence type="ECO:0000256" key="7">
    <source>
        <dbReference type="ARBA" id="ARBA00022833"/>
    </source>
</evidence>
<gene>
    <name evidence="13" type="primary">rseP</name>
    <name evidence="13" type="ORF">HFQ13_09915</name>
</gene>
<dbReference type="PANTHER" id="PTHR42837">
    <property type="entry name" value="REGULATOR OF SIGMA-E PROTEASE RSEP"/>
    <property type="match status" value="1"/>
</dbReference>
<evidence type="ECO:0000256" key="1">
    <source>
        <dbReference type="ARBA" id="ARBA00001947"/>
    </source>
</evidence>
<evidence type="ECO:0000256" key="2">
    <source>
        <dbReference type="ARBA" id="ARBA00004141"/>
    </source>
</evidence>
<sequence>MGILTTLLAFIIAISILVTFHEAGHFFVARSLGVRILRFSVGFGPAIWQRSFGKDATEFRLAAIPFGGYVKMLEENPEETLPPADRGRAFNTLAPGKRILIAVAGPGANFLLAILLYALVGTIGIPGIAPIIGSIDPHGFVAQHSRLQIGDRIVQINGAQIHDWQDFRQHLLTAAVNQQPAQIMLRDASGRAGQVELPLQKLPADSVGSGFLTEVLGLGPYLPPVVGSVMPHSPAARLGLRAGDKITAVAGHKTFSWQEVAQRIEAEPAKAVRIEWQDPEGQVHGGEVSLQTVLARGKTEGYLGITLAALPKSLIVQHRRDPLAAMAYGARQTWTVTSLSMEMIWRMIQGAVSTNNISGPIGIAEVAGQTFAAGFTPYLSFLALLSVSLGVINLFPLPIFDGGHVVFAVAELLRGRPLPPEWMQKAQMIGIVLILMLLFLALYNDIVRMLKP</sequence>
<keyword evidence="6 11" id="KW-0378">Hydrolase</keyword>
<keyword evidence="8 11" id="KW-1133">Transmembrane helix</keyword>
<evidence type="ECO:0000256" key="8">
    <source>
        <dbReference type="ARBA" id="ARBA00022989"/>
    </source>
</evidence>
<evidence type="ECO:0000256" key="5">
    <source>
        <dbReference type="ARBA" id="ARBA00022692"/>
    </source>
</evidence>
<dbReference type="PANTHER" id="PTHR42837:SF2">
    <property type="entry name" value="MEMBRANE METALLOPROTEASE ARASP2, CHLOROPLASTIC-RELATED"/>
    <property type="match status" value="1"/>
</dbReference>
<comment type="cofactor">
    <cofactor evidence="1 11">
        <name>Zn(2+)</name>
        <dbReference type="ChEBI" id="CHEBI:29105"/>
    </cofactor>
</comment>
<organism evidence="13 14">
    <name type="scientific">Igneacidithiobacillus copahuensis</name>
    <dbReference type="NCBI Taxonomy" id="2724909"/>
    <lineage>
        <taxon>Bacteria</taxon>
        <taxon>Pseudomonadati</taxon>
        <taxon>Pseudomonadota</taxon>
        <taxon>Acidithiobacillia</taxon>
        <taxon>Acidithiobacillales</taxon>
        <taxon>Acidithiobacillaceae</taxon>
        <taxon>Igneacidithiobacillus</taxon>
    </lineage>
</organism>
<feature type="domain" description="PDZ" evidence="12">
    <location>
        <begin position="196"/>
        <end position="265"/>
    </location>
</feature>
<dbReference type="AlphaFoldDB" id="A0AAE3CK52"/>
<dbReference type="Proteomes" id="UP001197378">
    <property type="component" value="Unassembled WGS sequence"/>
</dbReference>
<keyword evidence="11" id="KW-0479">Metal-binding</keyword>
<dbReference type="GO" id="GO:0016020">
    <property type="term" value="C:membrane"/>
    <property type="evidence" value="ECO:0007669"/>
    <property type="project" value="UniProtKB-SubCell"/>
</dbReference>
<accession>A0AAE3CK52</accession>
<keyword evidence="4" id="KW-0645">Protease</keyword>
<dbReference type="Pfam" id="PF02163">
    <property type="entry name" value="Peptidase_M50"/>
    <property type="match status" value="1"/>
</dbReference>
<keyword evidence="14" id="KW-1185">Reference proteome</keyword>
<keyword evidence="10 11" id="KW-0472">Membrane</keyword>
<evidence type="ECO:0000256" key="10">
    <source>
        <dbReference type="ARBA" id="ARBA00023136"/>
    </source>
</evidence>
<dbReference type="SUPFAM" id="SSF50156">
    <property type="entry name" value="PDZ domain-like"/>
    <property type="match status" value="2"/>
</dbReference>
<evidence type="ECO:0000313" key="13">
    <source>
        <dbReference type="EMBL" id="MBU2788508.1"/>
    </source>
</evidence>
<feature type="domain" description="PDZ" evidence="12">
    <location>
        <begin position="121"/>
        <end position="190"/>
    </location>
</feature>
<keyword evidence="9 11" id="KW-0482">Metalloprotease</keyword>
<evidence type="ECO:0000256" key="3">
    <source>
        <dbReference type="ARBA" id="ARBA00007931"/>
    </source>
</evidence>
<evidence type="ECO:0000256" key="6">
    <source>
        <dbReference type="ARBA" id="ARBA00022801"/>
    </source>
</evidence>
<dbReference type="EMBL" id="JAAXYO010000152">
    <property type="protein sequence ID" value="MBU2788508.1"/>
    <property type="molecule type" value="Genomic_DNA"/>
</dbReference>
<dbReference type="InterPro" id="IPR004387">
    <property type="entry name" value="Pept_M50_Zn"/>
</dbReference>
<dbReference type="RefSeq" id="WP_215871083.1">
    <property type="nucleotide sequence ID" value="NZ_JAAXYO010000152.1"/>
</dbReference>
<dbReference type="InterPro" id="IPR041489">
    <property type="entry name" value="PDZ_6"/>
</dbReference>
<dbReference type="InterPro" id="IPR008915">
    <property type="entry name" value="Peptidase_M50"/>
</dbReference>
<dbReference type="InterPro" id="IPR001478">
    <property type="entry name" value="PDZ"/>
</dbReference>
<dbReference type="Pfam" id="PF17820">
    <property type="entry name" value="PDZ_6"/>
    <property type="match status" value="1"/>
</dbReference>
<dbReference type="PROSITE" id="PS50106">
    <property type="entry name" value="PDZ"/>
    <property type="match status" value="2"/>
</dbReference>
<evidence type="ECO:0000256" key="4">
    <source>
        <dbReference type="ARBA" id="ARBA00022670"/>
    </source>
</evidence>
<dbReference type="InterPro" id="IPR036034">
    <property type="entry name" value="PDZ_sf"/>
</dbReference>
<feature type="transmembrane region" description="Helical" evidence="11">
    <location>
        <begin position="426"/>
        <end position="443"/>
    </location>
</feature>
<evidence type="ECO:0000256" key="11">
    <source>
        <dbReference type="RuleBase" id="RU362031"/>
    </source>
</evidence>
<dbReference type="GO" id="GO:0004222">
    <property type="term" value="F:metalloendopeptidase activity"/>
    <property type="evidence" value="ECO:0007669"/>
    <property type="project" value="InterPro"/>
</dbReference>